<dbReference type="PANTHER" id="PTHR20881">
    <property type="entry name" value="3-METHYL-2-OXOBUTANOATE HYDROXYMETHYLTRANSFERASE"/>
    <property type="match status" value="1"/>
</dbReference>
<reference evidence="7" key="1">
    <citation type="journal article" date="2019" name="Int. J. Syst. Evol. Microbiol.">
        <title>The Global Catalogue of Microorganisms (GCM) 10K type strain sequencing project: providing services to taxonomists for standard genome sequencing and annotation.</title>
        <authorList>
            <consortium name="The Broad Institute Genomics Platform"/>
            <consortium name="The Broad Institute Genome Sequencing Center for Infectious Disease"/>
            <person name="Wu L."/>
            <person name="Ma J."/>
        </authorList>
    </citation>
    <scope>NUCLEOTIDE SEQUENCE [LARGE SCALE GENOMIC DNA]</scope>
    <source>
        <strain evidence="7">CGMCC 4.7317</strain>
    </source>
</reference>
<comment type="subunit">
    <text evidence="2">Homodecamer; pentamer of dimers.</text>
</comment>
<proteinExistence type="inferred from homology"/>
<name>A0ABW1SYS2_9ACTN</name>
<comment type="caution">
    <text evidence="6">The sequence shown here is derived from an EMBL/GenBank/DDBJ whole genome shotgun (WGS) entry which is preliminary data.</text>
</comment>
<evidence type="ECO:0000256" key="1">
    <source>
        <dbReference type="ARBA" id="ARBA00008676"/>
    </source>
</evidence>
<dbReference type="PANTHER" id="PTHR20881:SF0">
    <property type="entry name" value="3-METHYL-2-OXOBUTANOATE HYDROXYMETHYLTRANSFERASE"/>
    <property type="match status" value="1"/>
</dbReference>
<keyword evidence="4" id="KW-0566">Pantothenate biosynthesis</keyword>
<dbReference type="EMBL" id="JBHSTI010000008">
    <property type="protein sequence ID" value="MFC6237572.1"/>
    <property type="molecule type" value="Genomic_DNA"/>
</dbReference>
<evidence type="ECO:0000256" key="5">
    <source>
        <dbReference type="ARBA" id="ARBA00022679"/>
    </source>
</evidence>
<sequence>MPRILDYTGREATRTVTVADIVGLKASGRHLAQVTAGTSAEAAAAQAAGIEMVVCLAEAVPAVRAGAEQVFLTAAIDFAGAVTEDDILRDALKALGAGADAVITARGLDSVRRLAHEDIPVMGHLGFIPKKSTLYGGVRAVGKTAPEALALWQKFQALEEAGAFAVECELIPAEVMREINVRTGLATISLGSGPHADVQFLFQDDICGEGERRPRHARAYADLAALQRQIDAERVRALTEFRADVASGSFPSGAEVSRVDAAELAAFVEGLDA</sequence>
<dbReference type="SUPFAM" id="SSF51621">
    <property type="entry name" value="Phosphoenolpyruvate/pyruvate domain"/>
    <property type="match status" value="1"/>
</dbReference>
<dbReference type="Proteomes" id="UP001596138">
    <property type="component" value="Unassembled WGS sequence"/>
</dbReference>
<evidence type="ECO:0000313" key="7">
    <source>
        <dbReference type="Proteomes" id="UP001596138"/>
    </source>
</evidence>
<keyword evidence="5 6" id="KW-0808">Transferase</keyword>
<protein>
    <recommendedName>
        <fullName evidence="3">3-methyl-2-oxobutanoate hydroxymethyltransferase</fullName>
        <ecNumber evidence="3">2.1.2.11</ecNumber>
    </recommendedName>
</protein>
<dbReference type="InterPro" id="IPR015813">
    <property type="entry name" value="Pyrv/PenolPyrv_kinase-like_dom"/>
</dbReference>
<evidence type="ECO:0000256" key="2">
    <source>
        <dbReference type="ARBA" id="ARBA00011424"/>
    </source>
</evidence>
<accession>A0ABW1SYS2</accession>
<gene>
    <name evidence="6" type="ORF">ACFQGU_06760</name>
</gene>
<comment type="similarity">
    <text evidence="1">Belongs to the PanB family.</text>
</comment>
<dbReference type="InterPro" id="IPR040442">
    <property type="entry name" value="Pyrv_kinase-like_dom_sf"/>
</dbReference>
<evidence type="ECO:0000313" key="6">
    <source>
        <dbReference type="EMBL" id="MFC6237572.1"/>
    </source>
</evidence>
<dbReference type="RefSeq" id="WP_386764991.1">
    <property type="nucleotide sequence ID" value="NZ_JBHSTI010000008.1"/>
</dbReference>
<evidence type="ECO:0000256" key="4">
    <source>
        <dbReference type="ARBA" id="ARBA00022655"/>
    </source>
</evidence>
<evidence type="ECO:0000256" key="3">
    <source>
        <dbReference type="ARBA" id="ARBA00012618"/>
    </source>
</evidence>
<dbReference type="Pfam" id="PF02548">
    <property type="entry name" value="Pantoate_transf"/>
    <property type="match status" value="1"/>
</dbReference>
<keyword evidence="7" id="KW-1185">Reference proteome</keyword>
<dbReference type="InterPro" id="IPR003700">
    <property type="entry name" value="Pantoate_hydroxy_MeTrfase"/>
</dbReference>
<dbReference type="Gene3D" id="3.20.20.60">
    <property type="entry name" value="Phosphoenolpyruvate-binding domains"/>
    <property type="match status" value="1"/>
</dbReference>
<organism evidence="6 7">
    <name type="scientific">Longivirga aurantiaca</name>
    <dbReference type="NCBI Taxonomy" id="1837743"/>
    <lineage>
        <taxon>Bacteria</taxon>
        <taxon>Bacillati</taxon>
        <taxon>Actinomycetota</taxon>
        <taxon>Actinomycetes</taxon>
        <taxon>Sporichthyales</taxon>
        <taxon>Sporichthyaceae</taxon>
        <taxon>Longivirga</taxon>
    </lineage>
</organism>
<dbReference type="EC" id="2.1.2.11" evidence="3"/>
<dbReference type="GO" id="GO:0003864">
    <property type="term" value="F:3-methyl-2-oxobutanoate hydroxymethyltransferase activity"/>
    <property type="evidence" value="ECO:0007669"/>
    <property type="project" value="UniProtKB-EC"/>
</dbReference>